<name>A0ABW3BQ78_9FLAO</name>
<organism evidence="2 3">
    <name type="scientific">Mariniflexile aquimaris</name>
    <dbReference type="NCBI Taxonomy" id="881009"/>
    <lineage>
        <taxon>Bacteria</taxon>
        <taxon>Pseudomonadati</taxon>
        <taxon>Bacteroidota</taxon>
        <taxon>Flavobacteriia</taxon>
        <taxon>Flavobacteriales</taxon>
        <taxon>Flavobacteriaceae</taxon>
        <taxon>Mariniflexile</taxon>
    </lineage>
</organism>
<evidence type="ECO:0000313" key="3">
    <source>
        <dbReference type="Proteomes" id="UP001597011"/>
    </source>
</evidence>
<keyword evidence="1" id="KW-0732">Signal</keyword>
<dbReference type="RefSeq" id="WP_379940268.1">
    <property type="nucleotide sequence ID" value="NZ_JBHTIB010000008.1"/>
</dbReference>
<evidence type="ECO:0000313" key="2">
    <source>
        <dbReference type="EMBL" id="MFD0835255.1"/>
    </source>
</evidence>
<evidence type="ECO:0008006" key="4">
    <source>
        <dbReference type="Google" id="ProtNLM"/>
    </source>
</evidence>
<feature type="chain" id="PRO_5045654303" description="Lipocalin-like protein" evidence="1">
    <location>
        <begin position="23"/>
        <end position="231"/>
    </location>
</feature>
<feature type="signal peptide" evidence="1">
    <location>
        <begin position="1"/>
        <end position="22"/>
    </location>
</feature>
<reference evidence="3" key="1">
    <citation type="journal article" date="2019" name="Int. J. Syst. Evol. Microbiol.">
        <title>The Global Catalogue of Microorganisms (GCM) 10K type strain sequencing project: providing services to taxonomists for standard genome sequencing and annotation.</title>
        <authorList>
            <consortium name="The Broad Institute Genomics Platform"/>
            <consortium name="The Broad Institute Genome Sequencing Center for Infectious Disease"/>
            <person name="Wu L."/>
            <person name="Ma J."/>
        </authorList>
    </citation>
    <scope>NUCLEOTIDE SEQUENCE [LARGE SCALE GENOMIC DNA]</scope>
    <source>
        <strain evidence="3">CCUG 60529</strain>
    </source>
</reference>
<gene>
    <name evidence="2" type="ORF">ACFQ0I_05730</name>
</gene>
<comment type="caution">
    <text evidence="2">The sequence shown here is derived from an EMBL/GenBank/DDBJ whole genome shotgun (WGS) entry which is preliminary data.</text>
</comment>
<dbReference type="PROSITE" id="PS51257">
    <property type="entry name" value="PROKAR_LIPOPROTEIN"/>
    <property type="match status" value="1"/>
</dbReference>
<evidence type="ECO:0000256" key="1">
    <source>
        <dbReference type="SAM" id="SignalP"/>
    </source>
</evidence>
<dbReference type="Proteomes" id="UP001597011">
    <property type="component" value="Unassembled WGS sequence"/>
</dbReference>
<proteinExistence type="predicted"/>
<sequence length="231" mass="26412">MINKYLLLCFFLLSMVSCTSNDAEIPLSDNLLIGSWVNPIYDGETTTFKRASALPDKDYGISFKLNGVLVERSSGWCGTPPLSFFDYTGQWQLEDSLILISQEHLYPNNYAWRIISLTKTELVVKRELTEQEIDYRDLMDLFDDLYELKVNFTCNNASNWTYTAYGSKACGGPQGYIAYPKELEAAFLQKVNAYTEAERAYNLKWEIISTCDVPREPIGIECLNGYPVLKY</sequence>
<accession>A0ABW3BQ78</accession>
<keyword evidence="3" id="KW-1185">Reference proteome</keyword>
<dbReference type="EMBL" id="JBHTIB010000008">
    <property type="protein sequence ID" value="MFD0835255.1"/>
    <property type="molecule type" value="Genomic_DNA"/>
</dbReference>
<protein>
    <recommendedName>
        <fullName evidence="4">Lipocalin-like protein</fullName>
    </recommendedName>
</protein>